<dbReference type="EMBL" id="NCKV01040592">
    <property type="protein sequence ID" value="RWS18378.1"/>
    <property type="molecule type" value="Genomic_DNA"/>
</dbReference>
<keyword evidence="1" id="KW-1015">Disulfide bond</keyword>
<organism evidence="4 5">
    <name type="scientific">Leptotrombidium deliense</name>
    <dbReference type="NCBI Taxonomy" id="299467"/>
    <lineage>
        <taxon>Eukaryota</taxon>
        <taxon>Metazoa</taxon>
        <taxon>Ecdysozoa</taxon>
        <taxon>Arthropoda</taxon>
        <taxon>Chelicerata</taxon>
        <taxon>Arachnida</taxon>
        <taxon>Acari</taxon>
        <taxon>Acariformes</taxon>
        <taxon>Trombidiformes</taxon>
        <taxon>Prostigmata</taxon>
        <taxon>Anystina</taxon>
        <taxon>Parasitengona</taxon>
        <taxon>Trombiculoidea</taxon>
        <taxon>Trombiculidae</taxon>
        <taxon>Leptotrombidium</taxon>
    </lineage>
</organism>
<dbReference type="PANTHER" id="PTHR24252">
    <property type="entry name" value="ACROSIN-RELATED"/>
    <property type="match status" value="1"/>
</dbReference>
<evidence type="ECO:0000256" key="2">
    <source>
        <dbReference type="SAM" id="SignalP"/>
    </source>
</evidence>
<protein>
    <submittedName>
        <fullName evidence="4">Trypsin-1-like protein</fullName>
    </submittedName>
</protein>
<feature type="non-terminal residue" evidence="4">
    <location>
        <position position="111"/>
    </location>
</feature>
<feature type="chain" id="PRO_5019097562" evidence="2">
    <location>
        <begin position="22"/>
        <end position="111"/>
    </location>
</feature>
<evidence type="ECO:0000259" key="3">
    <source>
        <dbReference type="Pfam" id="PF00089"/>
    </source>
</evidence>
<gene>
    <name evidence="4" type="ORF">B4U80_02529</name>
</gene>
<dbReference type="InterPro" id="IPR043504">
    <property type="entry name" value="Peptidase_S1_PA_chymotrypsin"/>
</dbReference>
<evidence type="ECO:0000256" key="1">
    <source>
        <dbReference type="ARBA" id="ARBA00023157"/>
    </source>
</evidence>
<comment type="caution">
    <text evidence="4">The sequence shown here is derived from an EMBL/GenBank/DDBJ whole genome shotgun (WGS) entry which is preliminary data.</text>
</comment>
<dbReference type="InterPro" id="IPR018114">
    <property type="entry name" value="TRYPSIN_HIS"/>
</dbReference>
<name>A0A443RT25_9ACAR</name>
<dbReference type="Proteomes" id="UP000288716">
    <property type="component" value="Unassembled WGS sequence"/>
</dbReference>
<sequence length="111" mass="12718">MSYNKVIVFLLLCNFFSIICAQNQCGISGGNRGKREVKNSTDEPTNYIIGGRTANPGEFPWMARLKMYFEKNSNSYMACGGVIWNSNFIVTAAHCLMNWLEHMFYKRSKLK</sequence>
<dbReference type="STRING" id="299467.A0A443RT25"/>
<dbReference type="AlphaFoldDB" id="A0A443RT25"/>
<dbReference type="OrthoDB" id="6434925at2759"/>
<feature type="domain" description="Peptidase S1" evidence="3">
    <location>
        <begin position="48"/>
        <end position="98"/>
    </location>
</feature>
<proteinExistence type="predicted"/>
<dbReference type="PANTHER" id="PTHR24252:SF7">
    <property type="entry name" value="HYALIN"/>
    <property type="match status" value="1"/>
</dbReference>
<evidence type="ECO:0000313" key="5">
    <source>
        <dbReference type="Proteomes" id="UP000288716"/>
    </source>
</evidence>
<dbReference type="SUPFAM" id="SSF50494">
    <property type="entry name" value="Trypsin-like serine proteases"/>
    <property type="match status" value="1"/>
</dbReference>
<accession>A0A443RT25</accession>
<keyword evidence="2" id="KW-0732">Signal</keyword>
<dbReference type="VEuPathDB" id="VectorBase:LDEU013662"/>
<dbReference type="GO" id="GO:0004252">
    <property type="term" value="F:serine-type endopeptidase activity"/>
    <property type="evidence" value="ECO:0007669"/>
    <property type="project" value="InterPro"/>
</dbReference>
<dbReference type="Gene3D" id="2.40.10.10">
    <property type="entry name" value="Trypsin-like serine proteases"/>
    <property type="match status" value="1"/>
</dbReference>
<dbReference type="GO" id="GO:0006508">
    <property type="term" value="P:proteolysis"/>
    <property type="evidence" value="ECO:0007669"/>
    <property type="project" value="InterPro"/>
</dbReference>
<keyword evidence="5" id="KW-1185">Reference proteome</keyword>
<dbReference type="InterPro" id="IPR009003">
    <property type="entry name" value="Peptidase_S1_PA"/>
</dbReference>
<dbReference type="Pfam" id="PF00089">
    <property type="entry name" value="Trypsin"/>
    <property type="match status" value="1"/>
</dbReference>
<feature type="signal peptide" evidence="2">
    <location>
        <begin position="1"/>
        <end position="21"/>
    </location>
</feature>
<reference evidence="4 5" key="1">
    <citation type="journal article" date="2018" name="Gigascience">
        <title>Genomes of trombidid mites reveal novel predicted allergens and laterally-transferred genes associated with secondary metabolism.</title>
        <authorList>
            <person name="Dong X."/>
            <person name="Chaisiri K."/>
            <person name="Xia D."/>
            <person name="Armstrong S.D."/>
            <person name="Fang Y."/>
            <person name="Donnelly M.J."/>
            <person name="Kadowaki T."/>
            <person name="McGarry J.W."/>
            <person name="Darby A.C."/>
            <person name="Makepeace B.L."/>
        </authorList>
    </citation>
    <scope>NUCLEOTIDE SEQUENCE [LARGE SCALE GENOMIC DNA]</scope>
    <source>
        <strain evidence="4">UoL-UT</strain>
    </source>
</reference>
<evidence type="ECO:0000313" key="4">
    <source>
        <dbReference type="EMBL" id="RWS18378.1"/>
    </source>
</evidence>
<dbReference type="InterPro" id="IPR001254">
    <property type="entry name" value="Trypsin_dom"/>
</dbReference>
<dbReference type="PROSITE" id="PS00134">
    <property type="entry name" value="TRYPSIN_HIS"/>
    <property type="match status" value="1"/>
</dbReference>